<dbReference type="AlphaFoldDB" id="A0A518IYR2"/>
<evidence type="ECO:0000313" key="2">
    <source>
        <dbReference type="EMBL" id="QDV58217.1"/>
    </source>
</evidence>
<protein>
    <submittedName>
        <fullName evidence="2">Uncharacterized protein</fullName>
    </submittedName>
</protein>
<feature type="region of interest" description="Disordered" evidence="1">
    <location>
        <begin position="1"/>
        <end position="22"/>
    </location>
</feature>
<accession>A0A518IYR2</accession>
<feature type="compositionally biased region" description="Polar residues" evidence="1">
    <location>
        <begin position="1"/>
        <end position="15"/>
    </location>
</feature>
<gene>
    <name evidence="2" type="ORF">Mal33_42340</name>
</gene>
<keyword evidence="3" id="KW-1185">Reference proteome</keyword>
<reference evidence="2 3" key="1">
    <citation type="submission" date="2019-02" db="EMBL/GenBank/DDBJ databases">
        <title>Deep-cultivation of Planctomycetes and their phenomic and genomic characterization uncovers novel biology.</title>
        <authorList>
            <person name="Wiegand S."/>
            <person name="Jogler M."/>
            <person name="Boedeker C."/>
            <person name="Pinto D."/>
            <person name="Vollmers J."/>
            <person name="Rivas-Marin E."/>
            <person name="Kohn T."/>
            <person name="Peeters S.H."/>
            <person name="Heuer A."/>
            <person name="Rast P."/>
            <person name="Oberbeckmann S."/>
            <person name="Bunk B."/>
            <person name="Jeske O."/>
            <person name="Meyerdierks A."/>
            <person name="Storesund J.E."/>
            <person name="Kallscheuer N."/>
            <person name="Luecker S."/>
            <person name="Lage O.M."/>
            <person name="Pohl T."/>
            <person name="Merkel B.J."/>
            <person name="Hornburger P."/>
            <person name="Mueller R.-W."/>
            <person name="Bruemmer F."/>
            <person name="Labrenz M."/>
            <person name="Spormann A.M."/>
            <person name="Op den Camp H."/>
            <person name="Overmann J."/>
            <person name="Amann R."/>
            <person name="Jetten M.S.M."/>
            <person name="Mascher T."/>
            <person name="Medema M.H."/>
            <person name="Devos D.P."/>
            <person name="Kaster A.-K."/>
            <person name="Ovreas L."/>
            <person name="Rohde M."/>
            <person name="Galperin M.Y."/>
            <person name="Jogler C."/>
        </authorList>
    </citation>
    <scope>NUCLEOTIDE SEQUENCE [LARGE SCALE GENOMIC DNA]</scope>
    <source>
        <strain evidence="2 3">Mal33</strain>
    </source>
</reference>
<proteinExistence type="predicted"/>
<dbReference type="EMBL" id="CP036318">
    <property type="protein sequence ID" value="QDV58217.1"/>
    <property type="molecule type" value="Genomic_DNA"/>
</dbReference>
<sequence>MQTDSFSETPDQGNPHSFPRLLAAGRRNCRSHNRYIRYASTDPSNGLNSPYFRPQSDPKFCRS</sequence>
<organism evidence="2 3">
    <name type="scientific">Rosistilla oblonga</name>
    <dbReference type="NCBI Taxonomy" id="2527990"/>
    <lineage>
        <taxon>Bacteria</taxon>
        <taxon>Pseudomonadati</taxon>
        <taxon>Planctomycetota</taxon>
        <taxon>Planctomycetia</taxon>
        <taxon>Pirellulales</taxon>
        <taxon>Pirellulaceae</taxon>
        <taxon>Rosistilla</taxon>
    </lineage>
</organism>
<name>A0A518IYR2_9BACT</name>
<dbReference type="Proteomes" id="UP000316770">
    <property type="component" value="Chromosome"/>
</dbReference>
<feature type="region of interest" description="Disordered" evidence="1">
    <location>
        <begin position="39"/>
        <end position="63"/>
    </location>
</feature>
<evidence type="ECO:0000313" key="3">
    <source>
        <dbReference type="Proteomes" id="UP000316770"/>
    </source>
</evidence>
<evidence type="ECO:0000256" key="1">
    <source>
        <dbReference type="SAM" id="MobiDB-lite"/>
    </source>
</evidence>